<dbReference type="SUPFAM" id="SSF54160">
    <property type="entry name" value="Chromo domain-like"/>
    <property type="match status" value="3"/>
</dbReference>
<evidence type="ECO:0000313" key="4">
    <source>
        <dbReference type="EMBL" id="KAJ3228028.1"/>
    </source>
</evidence>
<dbReference type="GO" id="GO:0006357">
    <property type="term" value="P:regulation of transcription by RNA polymerase II"/>
    <property type="evidence" value="ECO:0007669"/>
    <property type="project" value="TreeGrafter"/>
</dbReference>
<dbReference type="AlphaFoldDB" id="A0AAD5U7Z3"/>
<proteinExistence type="predicted"/>
<sequence>MPVINLTQNFKAELTPKALGGKGEQSIFSISTTKAMSRSFDSVTNSPRSDFSPDLENIILSENRNFFNCNCRFPTYNCDNRGPFSVVTLCLQCVSIYSTITVGKKNAEYIPKVVLSEQKKDLNWITSALLKEAKLASSTRNLVSTLKTCQMTFKELKCIFHVGAVIEVLWASKEYNLATVVEVKHMLVKVHYDGWESNYDEWIGINSNRLRALKSPLNVSRIDNNVNVELKSFDIFKDAEQEKTEVEELNDEIQITEESKINFEIGMLIEVFSCSKFYPAKIIKIKVNSIKVHYRGWNEKFDEWIDNFRSYRELQQFLQIGSLVQVLWASKEYYVAEIVEIKSMAIKIHYPDWGRKYDEWLGDTINMAIF</sequence>
<dbReference type="InterPro" id="IPR016197">
    <property type="entry name" value="Chromo-like_dom_sf"/>
</dbReference>
<organism evidence="4 5">
    <name type="scientific">Clydaea vesicula</name>
    <dbReference type="NCBI Taxonomy" id="447962"/>
    <lineage>
        <taxon>Eukaryota</taxon>
        <taxon>Fungi</taxon>
        <taxon>Fungi incertae sedis</taxon>
        <taxon>Chytridiomycota</taxon>
        <taxon>Chytridiomycota incertae sedis</taxon>
        <taxon>Chytridiomycetes</taxon>
        <taxon>Lobulomycetales</taxon>
        <taxon>Lobulomycetaceae</taxon>
        <taxon>Clydaea</taxon>
    </lineage>
</organism>
<reference evidence="4" key="1">
    <citation type="submission" date="2020-05" db="EMBL/GenBank/DDBJ databases">
        <title>Phylogenomic resolution of chytrid fungi.</title>
        <authorList>
            <person name="Stajich J.E."/>
            <person name="Amses K."/>
            <person name="Simmons R."/>
            <person name="Seto K."/>
            <person name="Myers J."/>
            <person name="Bonds A."/>
            <person name="Quandt C.A."/>
            <person name="Barry K."/>
            <person name="Liu P."/>
            <person name="Grigoriev I."/>
            <person name="Longcore J.E."/>
            <person name="James T.Y."/>
        </authorList>
    </citation>
    <scope>NUCLEOTIDE SEQUENCE</scope>
    <source>
        <strain evidence="4">JEL0476</strain>
    </source>
</reference>
<keyword evidence="2" id="KW-0677">Repeat</keyword>
<name>A0AAD5U7Z3_9FUNG</name>
<dbReference type="GO" id="GO:0005634">
    <property type="term" value="C:nucleus"/>
    <property type="evidence" value="ECO:0007669"/>
    <property type="project" value="UniProtKB-SubCell"/>
</dbReference>
<dbReference type="GO" id="GO:0044545">
    <property type="term" value="C:NSL complex"/>
    <property type="evidence" value="ECO:0007669"/>
    <property type="project" value="TreeGrafter"/>
</dbReference>
<keyword evidence="5" id="KW-1185">Reference proteome</keyword>
<dbReference type="Gene3D" id="2.30.30.140">
    <property type="match status" value="3"/>
</dbReference>
<gene>
    <name evidence="4" type="ORF">HK099_007309</name>
</gene>
<keyword evidence="3" id="KW-0539">Nucleus</keyword>
<evidence type="ECO:0000256" key="1">
    <source>
        <dbReference type="ARBA" id="ARBA00004123"/>
    </source>
</evidence>
<dbReference type="CDD" id="cd20104">
    <property type="entry name" value="MBT_PHF20L1-like"/>
    <property type="match status" value="2"/>
</dbReference>
<dbReference type="InterPro" id="IPR043449">
    <property type="entry name" value="PHF20-like"/>
</dbReference>
<evidence type="ECO:0008006" key="6">
    <source>
        <dbReference type="Google" id="ProtNLM"/>
    </source>
</evidence>
<dbReference type="Pfam" id="PF02820">
    <property type="entry name" value="MBT"/>
    <property type="match status" value="1"/>
</dbReference>
<dbReference type="InterPro" id="IPR004092">
    <property type="entry name" value="Mbt"/>
</dbReference>
<accession>A0AAD5U7Z3</accession>
<evidence type="ECO:0000256" key="3">
    <source>
        <dbReference type="ARBA" id="ARBA00023242"/>
    </source>
</evidence>
<protein>
    <recommendedName>
        <fullName evidence="6">Tudor domain-containing protein</fullName>
    </recommendedName>
</protein>
<dbReference type="Proteomes" id="UP001211065">
    <property type="component" value="Unassembled WGS sequence"/>
</dbReference>
<comment type="caution">
    <text evidence="4">The sequence shown here is derived from an EMBL/GenBank/DDBJ whole genome shotgun (WGS) entry which is preliminary data.</text>
</comment>
<comment type="subcellular location">
    <subcellularLocation>
        <location evidence="1">Nucleus</location>
    </subcellularLocation>
</comment>
<dbReference type="PANTHER" id="PTHR15856:SF51">
    <property type="entry name" value="MBD-R2"/>
    <property type="match status" value="1"/>
</dbReference>
<dbReference type="EMBL" id="JADGJW010000007">
    <property type="protein sequence ID" value="KAJ3228028.1"/>
    <property type="molecule type" value="Genomic_DNA"/>
</dbReference>
<dbReference type="PANTHER" id="PTHR15856">
    <property type="entry name" value="PHD FINGER PROTEIN 20-RELATED"/>
    <property type="match status" value="1"/>
</dbReference>
<evidence type="ECO:0000256" key="2">
    <source>
        <dbReference type="ARBA" id="ARBA00022737"/>
    </source>
</evidence>
<evidence type="ECO:0000313" key="5">
    <source>
        <dbReference type="Proteomes" id="UP001211065"/>
    </source>
</evidence>